<evidence type="ECO:0000256" key="4">
    <source>
        <dbReference type="ARBA" id="ARBA00022691"/>
    </source>
</evidence>
<comment type="caution">
    <text evidence="9">The sequence shown here is derived from an EMBL/GenBank/DDBJ whole genome shotgun (WGS) entry which is preliminary data.</text>
</comment>
<dbReference type="PANTHER" id="PTHR45790:SF3">
    <property type="entry name" value="S-ADENOSYL-L-METHIONINE-DEPENDENT UROPORPHYRINOGEN III METHYLTRANSFERASE, CHLOROPLASTIC"/>
    <property type="match status" value="1"/>
</dbReference>
<dbReference type="InterPro" id="IPR003754">
    <property type="entry name" value="4pyrrol_synth_uPrphyn_synth"/>
</dbReference>
<keyword evidence="2 6" id="KW-0489">Methyltransferase</keyword>
<feature type="domain" description="Tetrapyrrole methylase" evidence="7">
    <location>
        <begin position="4"/>
        <end position="212"/>
    </location>
</feature>
<feature type="domain" description="Tetrapyrrole biosynthesis uroporphyrinogen III synthase" evidence="8">
    <location>
        <begin position="266"/>
        <end position="479"/>
    </location>
</feature>
<evidence type="ECO:0000313" key="9">
    <source>
        <dbReference type="EMBL" id="MBC5649181.1"/>
    </source>
</evidence>
<evidence type="ECO:0000256" key="1">
    <source>
        <dbReference type="ARBA" id="ARBA00012162"/>
    </source>
</evidence>
<dbReference type="InterPro" id="IPR035996">
    <property type="entry name" value="4pyrrol_Methylase_sf"/>
</dbReference>
<dbReference type="NCBIfam" id="TIGR01469">
    <property type="entry name" value="cobA_cysG_Cterm"/>
    <property type="match status" value="1"/>
</dbReference>
<dbReference type="Pfam" id="PF02602">
    <property type="entry name" value="HEM4"/>
    <property type="match status" value="1"/>
</dbReference>
<reference evidence="9 10" key="1">
    <citation type="submission" date="2020-08" db="EMBL/GenBank/DDBJ databases">
        <title>Genome public.</title>
        <authorList>
            <person name="Liu C."/>
            <person name="Sun Q."/>
        </authorList>
    </citation>
    <scope>NUCLEOTIDE SEQUENCE [LARGE SCALE GENOMIC DNA]</scope>
    <source>
        <strain evidence="9 10">NSJ-35</strain>
    </source>
</reference>
<dbReference type="PROSITE" id="PS00839">
    <property type="entry name" value="SUMT_1"/>
    <property type="match status" value="1"/>
</dbReference>
<keyword evidence="3 6" id="KW-0808">Transferase</keyword>
<dbReference type="InterPro" id="IPR014776">
    <property type="entry name" value="4pyrrole_Mease_sub2"/>
</dbReference>
<proteinExistence type="inferred from homology"/>
<evidence type="ECO:0000259" key="8">
    <source>
        <dbReference type="Pfam" id="PF02602"/>
    </source>
</evidence>
<dbReference type="InterPro" id="IPR006366">
    <property type="entry name" value="CobA/CysG_C"/>
</dbReference>
<evidence type="ECO:0000259" key="7">
    <source>
        <dbReference type="Pfam" id="PF00590"/>
    </source>
</evidence>
<dbReference type="InterPro" id="IPR003043">
    <property type="entry name" value="Uropor_MeTrfase_CS"/>
</dbReference>
<gene>
    <name evidence="9" type="primary">cobA</name>
    <name evidence="9" type="ORF">H8S18_12605</name>
</gene>
<evidence type="ECO:0000256" key="3">
    <source>
        <dbReference type="ARBA" id="ARBA00022679"/>
    </source>
</evidence>
<dbReference type="EC" id="2.1.1.107" evidence="1"/>
<evidence type="ECO:0000256" key="6">
    <source>
        <dbReference type="RuleBase" id="RU003960"/>
    </source>
</evidence>
<dbReference type="InterPro" id="IPR014777">
    <property type="entry name" value="4pyrrole_Mease_sub1"/>
</dbReference>
<dbReference type="RefSeq" id="WP_186858630.1">
    <property type="nucleotide sequence ID" value="NZ_JACOON010000007.1"/>
</dbReference>
<dbReference type="CDD" id="cd11642">
    <property type="entry name" value="SUMT"/>
    <property type="match status" value="1"/>
</dbReference>
<dbReference type="SUPFAM" id="SSF69618">
    <property type="entry name" value="HemD-like"/>
    <property type="match status" value="1"/>
</dbReference>
<dbReference type="EMBL" id="JACOON010000007">
    <property type="protein sequence ID" value="MBC5649181.1"/>
    <property type="molecule type" value="Genomic_DNA"/>
</dbReference>
<dbReference type="Gene3D" id="3.40.1010.10">
    <property type="entry name" value="Cobalt-precorrin-4 Transmethylase, Domain 1"/>
    <property type="match status" value="1"/>
</dbReference>
<accession>A0ABR7EHE5</accession>
<protein>
    <recommendedName>
        <fullName evidence="1">uroporphyrinogen-III C-methyltransferase</fullName>
        <ecNumber evidence="1">2.1.1.107</ecNumber>
    </recommendedName>
</protein>
<dbReference type="NCBIfam" id="NF004790">
    <property type="entry name" value="PRK06136.1"/>
    <property type="match status" value="1"/>
</dbReference>
<dbReference type="InterPro" id="IPR050161">
    <property type="entry name" value="Siro_Cobalamin_biosynth"/>
</dbReference>
<dbReference type="GO" id="GO:0004851">
    <property type="term" value="F:uroporphyrin-III C-methyltransferase activity"/>
    <property type="evidence" value="ECO:0007669"/>
    <property type="project" value="UniProtKB-EC"/>
</dbReference>
<dbReference type="PROSITE" id="PS00840">
    <property type="entry name" value="SUMT_2"/>
    <property type="match status" value="1"/>
</dbReference>
<evidence type="ECO:0000256" key="5">
    <source>
        <dbReference type="ARBA" id="ARBA00023244"/>
    </source>
</evidence>
<name>A0ABR7EHE5_9FIRM</name>
<sequence length="487" mass="52512">MAGKVYLIGAGPGDAGLLTVKAQKILEKAETIVYDRLVGKEIIDMLPEEAILIDVGKNAGNHPVPQQEISELLAKLAKKGDVVRLKGGDSFVFGRGGEEIETLNRYGIAYEVVPGITSAIAAAAYAGIPVTHRDFCSSLHIITGHKKKNEKLDLDYQSLVGIGGTLVFMMSVSNAGEIMEGLLAAGMEPDMPAAVIENGTKANQRKFIADVGRIGSVIQQNEVVSPAVILVGKVCLLSGQMDWFSKLPLFGRKIVVTRPKDRAGVLYEKLKALGADITSMPAVETVPCDFPMPDLNRYTALIFTSPAGVNAFFCRLLKTGDARMLYGKTIAAIGNATAKEMEKYGIRADFIPTEYSGEILAKELVATRTVTKNDRLILLRARQGSDDLPKILEQNEIPFDETAVYDILYRENALPTAKGYDLVTFTSASCVKSFVRGTTDQDFNGVSALCIGKQTARQAEALGFDVIVSKQASIDSMIEAALEYFGA</sequence>
<evidence type="ECO:0000256" key="2">
    <source>
        <dbReference type="ARBA" id="ARBA00022603"/>
    </source>
</evidence>
<keyword evidence="4" id="KW-0949">S-adenosyl-L-methionine</keyword>
<dbReference type="InterPro" id="IPR000878">
    <property type="entry name" value="4pyrrol_Mease"/>
</dbReference>
<organism evidence="9 10">
    <name type="scientific">Christensenella tenuis</name>
    <dbReference type="NCBI Taxonomy" id="2763033"/>
    <lineage>
        <taxon>Bacteria</taxon>
        <taxon>Bacillati</taxon>
        <taxon>Bacillota</taxon>
        <taxon>Clostridia</taxon>
        <taxon>Christensenellales</taxon>
        <taxon>Christensenellaceae</taxon>
        <taxon>Christensenella</taxon>
    </lineage>
</organism>
<dbReference type="Proteomes" id="UP000606889">
    <property type="component" value="Unassembled WGS sequence"/>
</dbReference>
<keyword evidence="5" id="KW-0627">Porphyrin biosynthesis</keyword>
<comment type="similarity">
    <text evidence="6">Belongs to the precorrin methyltransferase family.</text>
</comment>
<dbReference type="Gene3D" id="3.30.950.10">
    <property type="entry name" value="Methyltransferase, Cobalt-precorrin-4 Transmethylase, Domain 2"/>
    <property type="match status" value="1"/>
</dbReference>
<dbReference type="Pfam" id="PF00590">
    <property type="entry name" value="TP_methylase"/>
    <property type="match status" value="1"/>
</dbReference>
<dbReference type="PANTHER" id="PTHR45790">
    <property type="entry name" value="SIROHEME SYNTHASE-RELATED"/>
    <property type="match status" value="1"/>
</dbReference>
<evidence type="ECO:0000313" key="10">
    <source>
        <dbReference type="Proteomes" id="UP000606889"/>
    </source>
</evidence>
<dbReference type="SUPFAM" id="SSF53790">
    <property type="entry name" value="Tetrapyrrole methylase"/>
    <property type="match status" value="1"/>
</dbReference>
<keyword evidence="10" id="KW-1185">Reference proteome</keyword>
<dbReference type="InterPro" id="IPR036108">
    <property type="entry name" value="4pyrrol_syn_uPrphyn_synt_sf"/>
</dbReference>
<dbReference type="GO" id="GO:0032259">
    <property type="term" value="P:methylation"/>
    <property type="evidence" value="ECO:0007669"/>
    <property type="project" value="UniProtKB-KW"/>
</dbReference>
<dbReference type="Gene3D" id="3.40.50.10090">
    <property type="match status" value="2"/>
</dbReference>
<dbReference type="CDD" id="cd06578">
    <property type="entry name" value="HemD"/>
    <property type="match status" value="1"/>
</dbReference>